<keyword evidence="4" id="KW-1185">Reference proteome</keyword>
<dbReference type="InterPro" id="IPR017900">
    <property type="entry name" value="4Fe4S_Fe_S_CS"/>
</dbReference>
<dbReference type="PANTHER" id="PTHR23026:SF124">
    <property type="entry name" value="NITROREDUCTASE FD-NR2"/>
    <property type="match status" value="1"/>
</dbReference>
<evidence type="ECO:0000313" key="2">
    <source>
        <dbReference type="EMBL" id="CAI9934531.1"/>
    </source>
</evidence>
<dbReference type="PANTHER" id="PTHR23026">
    <property type="entry name" value="NADPH NITROREDUCTASE"/>
    <property type="match status" value="1"/>
</dbReference>
<dbReference type="EMBL" id="CAXDID020000490">
    <property type="protein sequence ID" value="CAL6096991.1"/>
    <property type="molecule type" value="Genomic_DNA"/>
</dbReference>
<dbReference type="InterPro" id="IPR050627">
    <property type="entry name" value="Nitroreductase/BluB"/>
</dbReference>
<sequence>MNFKVSSDCVQCEQCVQNCLCGSLKLVDSEIKFDSTACIKCGQCFAICPTGAISMYDCDSSSETYSSDPLLKAIQERRSVRSFKQEAISESKITELMQVIKYAPSGTNQRNAEYVVLSRPIMEKLSPIMAQVLIHTYPHMKAMLEHSKDALFRGAPHVVIAIQKGPIQDDGIIALSEFELLAQQNNIGTFWCGFLKYTAAVPAIREILQLKEGENIAAALGFGFADVQFARPAARQPVKVRFM</sequence>
<reference evidence="2" key="1">
    <citation type="submission" date="2023-06" db="EMBL/GenBank/DDBJ databases">
        <authorList>
            <person name="Kurt Z."/>
        </authorList>
    </citation>
    <scope>NUCLEOTIDE SEQUENCE</scope>
</reference>
<dbReference type="Gene3D" id="3.30.70.20">
    <property type="match status" value="1"/>
</dbReference>
<comment type="caution">
    <text evidence="2">The sequence shown here is derived from an EMBL/GenBank/DDBJ whole genome shotgun (WGS) entry which is preliminary data.</text>
</comment>
<dbReference type="InterPro" id="IPR017896">
    <property type="entry name" value="4Fe4S_Fe-S-bd"/>
</dbReference>
<dbReference type="Pfam" id="PF00037">
    <property type="entry name" value="Fer4"/>
    <property type="match status" value="1"/>
</dbReference>
<dbReference type="Gene3D" id="3.40.109.10">
    <property type="entry name" value="NADH Oxidase"/>
    <property type="match status" value="1"/>
</dbReference>
<protein>
    <submittedName>
        <fullName evidence="2">Nitroreductase</fullName>
    </submittedName>
</protein>
<name>A0AA86P9C5_9EUKA</name>
<dbReference type="PROSITE" id="PS51379">
    <property type="entry name" value="4FE4S_FER_2"/>
    <property type="match status" value="1"/>
</dbReference>
<dbReference type="GO" id="GO:0016491">
    <property type="term" value="F:oxidoreductase activity"/>
    <property type="evidence" value="ECO:0007669"/>
    <property type="project" value="InterPro"/>
</dbReference>
<feature type="domain" description="4Fe-4S ferredoxin-type" evidence="1">
    <location>
        <begin position="29"/>
        <end position="58"/>
    </location>
</feature>
<gene>
    <name evidence="2" type="ORF">HINF_LOCUS22176</name>
    <name evidence="3" type="ORF">HINF_LOCUS68694</name>
</gene>
<reference evidence="3 4" key="2">
    <citation type="submission" date="2024-07" db="EMBL/GenBank/DDBJ databases">
        <authorList>
            <person name="Akdeniz Z."/>
        </authorList>
    </citation>
    <scope>NUCLEOTIDE SEQUENCE [LARGE SCALE GENOMIC DNA]</scope>
</reference>
<dbReference type="Proteomes" id="UP001642409">
    <property type="component" value="Unassembled WGS sequence"/>
</dbReference>
<proteinExistence type="predicted"/>
<dbReference type="EMBL" id="CATOUU010000571">
    <property type="protein sequence ID" value="CAI9934531.1"/>
    <property type="molecule type" value="Genomic_DNA"/>
</dbReference>
<evidence type="ECO:0000313" key="4">
    <source>
        <dbReference type="Proteomes" id="UP001642409"/>
    </source>
</evidence>
<organism evidence="2">
    <name type="scientific">Hexamita inflata</name>
    <dbReference type="NCBI Taxonomy" id="28002"/>
    <lineage>
        <taxon>Eukaryota</taxon>
        <taxon>Metamonada</taxon>
        <taxon>Diplomonadida</taxon>
        <taxon>Hexamitidae</taxon>
        <taxon>Hexamitinae</taxon>
        <taxon>Hexamita</taxon>
    </lineage>
</organism>
<accession>A0AA86P9C5</accession>
<dbReference type="InterPro" id="IPR000415">
    <property type="entry name" value="Nitroreductase-like"/>
</dbReference>
<dbReference type="InterPro" id="IPR029479">
    <property type="entry name" value="Nitroreductase"/>
</dbReference>
<evidence type="ECO:0000313" key="3">
    <source>
        <dbReference type="EMBL" id="CAL6096991.1"/>
    </source>
</evidence>
<dbReference type="SUPFAM" id="SSF54862">
    <property type="entry name" value="4Fe-4S ferredoxins"/>
    <property type="match status" value="1"/>
</dbReference>
<evidence type="ECO:0000259" key="1">
    <source>
        <dbReference type="PROSITE" id="PS51379"/>
    </source>
</evidence>
<dbReference type="SUPFAM" id="SSF55469">
    <property type="entry name" value="FMN-dependent nitroreductase-like"/>
    <property type="match status" value="1"/>
</dbReference>
<dbReference type="Pfam" id="PF00881">
    <property type="entry name" value="Nitroreductase"/>
    <property type="match status" value="1"/>
</dbReference>
<dbReference type="AlphaFoldDB" id="A0AA86P9C5"/>
<dbReference type="PROSITE" id="PS00198">
    <property type="entry name" value="4FE4S_FER_1"/>
    <property type="match status" value="1"/>
</dbReference>